<dbReference type="InterPro" id="IPR036941">
    <property type="entry name" value="Rcpt_L-dom_sf"/>
</dbReference>
<keyword evidence="2" id="KW-1185">Reference proteome</keyword>
<name>A0A8E0RSS1_9TREM</name>
<dbReference type="Proteomes" id="UP000728185">
    <property type="component" value="Unassembled WGS sequence"/>
</dbReference>
<dbReference type="Gene3D" id="3.80.20.20">
    <property type="entry name" value="Receptor L-domain"/>
    <property type="match status" value="1"/>
</dbReference>
<accession>A0A8E0RSS1</accession>
<keyword evidence="1" id="KW-0808">Transferase</keyword>
<reference evidence="1" key="1">
    <citation type="submission" date="2019-05" db="EMBL/GenBank/DDBJ databases">
        <title>Annotation for the trematode Fasciolopsis buski.</title>
        <authorList>
            <person name="Choi Y.-J."/>
        </authorList>
    </citation>
    <scope>NUCLEOTIDE SEQUENCE</scope>
    <source>
        <strain evidence="1">HT</strain>
        <tissue evidence="1">Whole worm</tissue>
    </source>
</reference>
<evidence type="ECO:0000313" key="2">
    <source>
        <dbReference type="Proteomes" id="UP000728185"/>
    </source>
</evidence>
<keyword evidence="1" id="KW-0829">Tyrosine-protein kinase</keyword>
<evidence type="ECO:0000313" key="1">
    <source>
        <dbReference type="EMBL" id="KAA0192561.1"/>
    </source>
</evidence>
<dbReference type="OrthoDB" id="6219513at2759"/>
<dbReference type="GO" id="GO:0004713">
    <property type="term" value="F:protein tyrosine kinase activity"/>
    <property type="evidence" value="ECO:0007669"/>
    <property type="project" value="UniProtKB-KW"/>
</dbReference>
<comment type="caution">
    <text evidence="1">The sequence shown here is derived from an EMBL/GenBank/DDBJ whole genome shotgun (WGS) entry which is preliminary data.</text>
</comment>
<protein>
    <submittedName>
        <fullName evidence="1">Receptor protein-tyrosine kinase</fullName>
    </submittedName>
</protein>
<dbReference type="SUPFAM" id="SSF52058">
    <property type="entry name" value="L domain-like"/>
    <property type="match status" value="1"/>
</dbReference>
<proteinExistence type="predicted"/>
<keyword evidence="1" id="KW-0675">Receptor</keyword>
<dbReference type="EMBL" id="LUCM01005603">
    <property type="protein sequence ID" value="KAA0192561.1"/>
    <property type="molecule type" value="Genomic_DNA"/>
</dbReference>
<dbReference type="AlphaFoldDB" id="A0A8E0RSS1"/>
<organism evidence="1 2">
    <name type="scientific">Fasciolopsis buskii</name>
    <dbReference type="NCBI Taxonomy" id="27845"/>
    <lineage>
        <taxon>Eukaryota</taxon>
        <taxon>Metazoa</taxon>
        <taxon>Spiralia</taxon>
        <taxon>Lophotrochozoa</taxon>
        <taxon>Platyhelminthes</taxon>
        <taxon>Trematoda</taxon>
        <taxon>Digenea</taxon>
        <taxon>Plagiorchiida</taxon>
        <taxon>Echinostomata</taxon>
        <taxon>Echinostomatoidea</taxon>
        <taxon>Fasciolidae</taxon>
        <taxon>Fasciolopsis</taxon>
    </lineage>
</organism>
<keyword evidence="1" id="KW-0418">Kinase</keyword>
<sequence length="269" mass="29924">MHHRLSSSQVSNSTMRWLELVLSRIDKLHATCCRPVWKSQAKGDQTGRVLLSLGMCCRMHWTTVDRLQCKIDAPSFLGQLTFDLIDNTSFGNCSSTSSFLNLANYLRDGDNCVSQCGRPGTFPQNGRCVSCSETQCPKACSFREVETVKGIDYLRRTSVRAMRNCTTFHGDIKLSRQSFVGDPFHNMTRADEGVRWSDLMEGLSGLREVTGILYISAGSDAPWLTNLTFLSKLEVIGGGRSVSLFQFCLAVSVSLGFEKMGLFFLNVVL</sequence>
<gene>
    <name evidence="1" type="ORF">FBUS_02553</name>
</gene>